<evidence type="ECO:0000256" key="1">
    <source>
        <dbReference type="ARBA" id="ARBA00008531"/>
    </source>
</evidence>
<feature type="domain" description="SRP54-type proteins GTP-binding" evidence="6">
    <location>
        <begin position="47"/>
        <end position="119"/>
    </location>
</feature>
<evidence type="ECO:0000313" key="7">
    <source>
        <dbReference type="EMBL" id="KAF9588201.1"/>
    </source>
</evidence>
<gene>
    <name evidence="7" type="ORF">IFM89_008215</name>
</gene>
<feature type="non-terminal residue" evidence="7">
    <location>
        <position position="1"/>
    </location>
</feature>
<comment type="similarity">
    <text evidence="1">Belongs to the GTP-binding SRP family.</text>
</comment>
<comment type="subcellular location">
    <subcellularLocation>
        <location evidence="5">Endomembrane system</location>
        <topology evidence="5">Peripheral membrane protein</topology>
        <orientation evidence="5">Cytoplasmic side</orientation>
    </subcellularLocation>
</comment>
<comment type="caution">
    <text evidence="7">The sequence shown here is derived from an EMBL/GenBank/DDBJ whole genome shotgun (WGS) entry which is preliminary data.</text>
</comment>
<dbReference type="AlphaFoldDB" id="A0A835GWN4"/>
<dbReference type="PANTHER" id="PTHR43134">
    <property type="entry name" value="SIGNAL RECOGNITION PARTICLE RECEPTOR SUBUNIT ALPHA"/>
    <property type="match status" value="1"/>
</dbReference>
<dbReference type="EMBL" id="JADFTS010000009">
    <property type="protein sequence ID" value="KAF9588201.1"/>
    <property type="molecule type" value="Genomic_DNA"/>
</dbReference>
<dbReference type="InterPro" id="IPR000897">
    <property type="entry name" value="SRP54_GTPase_dom"/>
</dbReference>
<evidence type="ECO:0000256" key="2">
    <source>
        <dbReference type="ARBA" id="ARBA00022741"/>
    </source>
</evidence>
<evidence type="ECO:0000256" key="4">
    <source>
        <dbReference type="ARBA" id="ARBA00023136"/>
    </source>
</evidence>
<dbReference type="Gene3D" id="3.40.50.300">
    <property type="entry name" value="P-loop containing nucleotide triphosphate hydrolases"/>
    <property type="match status" value="1"/>
</dbReference>
<keyword evidence="2" id="KW-0547">Nucleotide-binding</keyword>
<dbReference type="InterPro" id="IPR027417">
    <property type="entry name" value="P-loop_NTPase"/>
</dbReference>
<dbReference type="Proteomes" id="UP000631114">
    <property type="component" value="Unassembled WGS sequence"/>
</dbReference>
<reference evidence="7 8" key="1">
    <citation type="submission" date="2020-10" db="EMBL/GenBank/DDBJ databases">
        <title>The Coptis chinensis genome and diversification of protoberbering-type alkaloids.</title>
        <authorList>
            <person name="Wang B."/>
            <person name="Shu S."/>
            <person name="Song C."/>
            <person name="Liu Y."/>
        </authorList>
    </citation>
    <scope>NUCLEOTIDE SEQUENCE [LARGE SCALE GENOMIC DNA]</scope>
    <source>
        <strain evidence="7">HL-2020</strain>
        <tissue evidence="7">Leaf</tissue>
    </source>
</reference>
<keyword evidence="8" id="KW-1185">Reference proteome</keyword>
<dbReference type="PANTHER" id="PTHR43134:SF1">
    <property type="entry name" value="SIGNAL RECOGNITION PARTICLE RECEPTOR SUBUNIT ALPHA"/>
    <property type="match status" value="1"/>
</dbReference>
<evidence type="ECO:0000259" key="6">
    <source>
        <dbReference type="Pfam" id="PF00448"/>
    </source>
</evidence>
<sequence length="250" mass="28158">MKLKFDGRHRAHDKRLYHSIPLCEETLPNLEMLTVESGWSSELLLVNASVMMAVCDTFRSGAVESSLGLMHVGSRYIPIFEKGYEKDPAVVAKEAIQEATRIGSDVVIVDTYRHMQHEVNSSGGYAQPNVEHCTEWCNSGLHLQLHPNSHESDLRGNRCSGRPSGHCTLFLTQGGIMCFGRLRLYPGHLFGLQSITTPPRMTLQLLIPEPPRTDMREFEGQSFLLSEKQMIAKQLLQAKVAEYEMELESE</sequence>
<dbReference type="GO" id="GO:0006614">
    <property type="term" value="P:SRP-dependent cotranslational protein targeting to membrane"/>
    <property type="evidence" value="ECO:0007669"/>
    <property type="project" value="InterPro"/>
</dbReference>
<organism evidence="7 8">
    <name type="scientific">Coptis chinensis</name>
    <dbReference type="NCBI Taxonomy" id="261450"/>
    <lineage>
        <taxon>Eukaryota</taxon>
        <taxon>Viridiplantae</taxon>
        <taxon>Streptophyta</taxon>
        <taxon>Embryophyta</taxon>
        <taxon>Tracheophyta</taxon>
        <taxon>Spermatophyta</taxon>
        <taxon>Magnoliopsida</taxon>
        <taxon>Ranunculales</taxon>
        <taxon>Ranunculaceae</taxon>
        <taxon>Coptidoideae</taxon>
        <taxon>Coptis</taxon>
    </lineage>
</organism>
<dbReference type="OrthoDB" id="1727884at2759"/>
<dbReference type="GO" id="GO:0005525">
    <property type="term" value="F:GTP binding"/>
    <property type="evidence" value="ECO:0007669"/>
    <property type="project" value="UniProtKB-KW"/>
</dbReference>
<keyword evidence="3" id="KW-0342">GTP-binding</keyword>
<dbReference type="GO" id="GO:0003924">
    <property type="term" value="F:GTPase activity"/>
    <property type="evidence" value="ECO:0007669"/>
    <property type="project" value="TreeGrafter"/>
</dbReference>
<protein>
    <recommendedName>
        <fullName evidence="6">SRP54-type proteins GTP-binding domain-containing protein</fullName>
    </recommendedName>
</protein>
<accession>A0A835GWN4</accession>
<name>A0A835GWN4_9MAGN</name>
<proteinExistence type="inferred from homology"/>
<keyword evidence="4" id="KW-0472">Membrane</keyword>
<evidence type="ECO:0000256" key="3">
    <source>
        <dbReference type="ARBA" id="ARBA00023134"/>
    </source>
</evidence>
<dbReference type="Pfam" id="PF00448">
    <property type="entry name" value="SRP54"/>
    <property type="match status" value="1"/>
</dbReference>
<evidence type="ECO:0000313" key="8">
    <source>
        <dbReference type="Proteomes" id="UP000631114"/>
    </source>
</evidence>
<dbReference type="GO" id="GO:0005047">
    <property type="term" value="F:signal recognition particle binding"/>
    <property type="evidence" value="ECO:0007669"/>
    <property type="project" value="TreeGrafter"/>
</dbReference>
<evidence type="ECO:0000256" key="5">
    <source>
        <dbReference type="ARBA" id="ARBA00029433"/>
    </source>
</evidence>
<dbReference type="GO" id="GO:0005789">
    <property type="term" value="C:endoplasmic reticulum membrane"/>
    <property type="evidence" value="ECO:0007669"/>
    <property type="project" value="TreeGrafter"/>
</dbReference>